<evidence type="ECO:0008006" key="4">
    <source>
        <dbReference type="Google" id="ProtNLM"/>
    </source>
</evidence>
<keyword evidence="3" id="KW-1185">Reference proteome</keyword>
<organism evidence="2 3">
    <name type="scientific">Geodermatophilus dictyosporus</name>
    <dbReference type="NCBI Taxonomy" id="1523247"/>
    <lineage>
        <taxon>Bacteria</taxon>
        <taxon>Bacillati</taxon>
        <taxon>Actinomycetota</taxon>
        <taxon>Actinomycetes</taxon>
        <taxon>Geodermatophilales</taxon>
        <taxon>Geodermatophilaceae</taxon>
        <taxon>Geodermatophilus</taxon>
    </lineage>
</organism>
<dbReference type="EMBL" id="FOWQ01000009">
    <property type="protein sequence ID" value="SFP82592.1"/>
    <property type="molecule type" value="Genomic_DNA"/>
</dbReference>
<dbReference type="Gene3D" id="3.10.450.50">
    <property type="match status" value="1"/>
</dbReference>
<reference evidence="3" key="1">
    <citation type="submission" date="2016-10" db="EMBL/GenBank/DDBJ databases">
        <authorList>
            <person name="Varghese N."/>
            <person name="Submissions S."/>
        </authorList>
    </citation>
    <scope>NUCLEOTIDE SEQUENCE [LARGE SCALE GENOMIC DNA]</scope>
    <source>
        <strain evidence="3">DSM 44208</strain>
    </source>
</reference>
<feature type="region of interest" description="Disordered" evidence="1">
    <location>
        <begin position="1"/>
        <end position="30"/>
    </location>
</feature>
<evidence type="ECO:0000313" key="2">
    <source>
        <dbReference type="EMBL" id="SFP82592.1"/>
    </source>
</evidence>
<name>A0A1I5THN7_9ACTN</name>
<feature type="compositionally biased region" description="Low complexity" evidence="1">
    <location>
        <begin position="171"/>
        <end position="196"/>
    </location>
</feature>
<dbReference type="Proteomes" id="UP000198857">
    <property type="component" value="Unassembled WGS sequence"/>
</dbReference>
<feature type="compositionally biased region" description="Polar residues" evidence="1">
    <location>
        <begin position="1"/>
        <end position="10"/>
    </location>
</feature>
<dbReference type="SUPFAM" id="SSF54427">
    <property type="entry name" value="NTF2-like"/>
    <property type="match status" value="1"/>
</dbReference>
<gene>
    <name evidence="2" type="ORF">SAMN05660464_4339</name>
</gene>
<dbReference type="STRING" id="1523247.SAMN05660464_4339"/>
<accession>A0A1I5THN7</accession>
<evidence type="ECO:0000256" key="1">
    <source>
        <dbReference type="SAM" id="MobiDB-lite"/>
    </source>
</evidence>
<protein>
    <recommendedName>
        <fullName evidence="4">SnoaL-like domain-containing protein</fullName>
    </recommendedName>
</protein>
<dbReference type="InterPro" id="IPR032710">
    <property type="entry name" value="NTF2-like_dom_sf"/>
</dbReference>
<dbReference type="AlphaFoldDB" id="A0A1I5THN7"/>
<evidence type="ECO:0000313" key="3">
    <source>
        <dbReference type="Proteomes" id="UP000198857"/>
    </source>
</evidence>
<feature type="region of interest" description="Disordered" evidence="1">
    <location>
        <begin position="145"/>
        <end position="196"/>
    </location>
</feature>
<sequence>MASRPRTTSFRWRRTREGRGTSSPGAEHQVWSAHDPAAWVGSFRPDAQLVGPGVSGSAAEPDNEVHVVGVFEGGATGILQAEFHGTQTGPMNAPGQSIPATGRRVALPFVLVNRFDDGGRTTHSTLYLDRAELPEQLGVLPVPGRRGRAGQARRAVSSRYSHSRTVVPLPRSYRAASAARSRSSAATRSGSSPTLR</sequence>
<proteinExistence type="predicted"/>